<evidence type="ECO:0000313" key="1">
    <source>
        <dbReference type="EMBL" id="SKB95435.1"/>
    </source>
</evidence>
<dbReference type="Proteomes" id="UP000190897">
    <property type="component" value="Unassembled WGS sequence"/>
</dbReference>
<dbReference type="STRING" id="651661.SAMN05660293_03207"/>
<organism evidence="1 2">
    <name type="scientific">Dyadobacter psychrophilus</name>
    <dbReference type="NCBI Taxonomy" id="651661"/>
    <lineage>
        <taxon>Bacteria</taxon>
        <taxon>Pseudomonadati</taxon>
        <taxon>Bacteroidota</taxon>
        <taxon>Cytophagia</taxon>
        <taxon>Cytophagales</taxon>
        <taxon>Spirosomataceae</taxon>
        <taxon>Dyadobacter</taxon>
    </lineage>
</organism>
<gene>
    <name evidence="1" type="ORF">SAMN05660293_03207</name>
</gene>
<dbReference type="Pfam" id="PF10387">
    <property type="entry name" value="DUF2442"/>
    <property type="match status" value="1"/>
</dbReference>
<keyword evidence="2" id="KW-1185">Reference proteome</keyword>
<dbReference type="RefSeq" id="WP_082215715.1">
    <property type="nucleotide sequence ID" value="NZ_FUZA01000003.1"/>
</dbReference>
<dbReference type="OrthoDB" id="1369138at2"/>
<dbReference type="InterPro" id="IPR036782">
    <property type="entry name" value="NE0471-like_N"/>
</dbReference>
<dbReference type="EMBL" id="FUZA01000003">
    <property type="protein sequence ID" value="SKB95435.1"/>
    <property type="molecule type" value="Genomic_DNA"/>
</dbReference>
<dbReference type="InterPro" id="IPR018841">
    <property type="entry name" value="DUF2442"/>
</dbReference>
<protein>
    <recommendedName>
        <fullName evidence="3">DUF2442 domain-containing protein</fullName>
    </recommendedName>
</protein>
<evidence type="ECO:0008006" key="3">
    <source>
        <dbReference type="Google" id="ProtNLM"/>
    </source>
</evidence>
<dbReference type="SUPFAM" id="SSF143880">
    <property type="entry name" value="NE0471 N-terminal domain-like"/>
    <property type="match status" value="1"/>
</dbReference>
<name>A0A1T5FGZ6_9BACT</name>
<sequence>MTLTINVTAAEYLSDYKILVKFNDSTQQILDFEDFFIANPHPQHDIYRNKEHFKNFKIEKGTLVWGEDWDLIFPVEQLHAGHIQF</sequence>
<reference evidence="2" key="1">
    <citation type="submission" date="2017-02" db="EMBL/GenBank/DDBJ databases">
        <authorList>
            <person name="Varghese N."/>
            <person name="Submissions S."/>
        </authorList>
    </citation>
    <scope>NUCLEOTIDE SEQUENCE [LARGE SCALE GENOMIC DNA]</scope>
    <source>
        <strain evidence="2">DSM 22270</strain>
    </source>
</reference>
<proteinExistence type="predicted"/>
<dbReference type="Gene3D" id="3.30.2020.10">
    <property type="entry name" value="NE0471-like N-terminal domain"/>
    <property type="match status" value="1"/>
</dbReference>
<dbReference type="AlphaFoldDB" id="A0A1T5FGZ6"/>
<evidence type="ECO:0000313" key="2">
    <source>
        <dbReference type="Proteomes" id="UP000190897"/>
    </source>
</evidence>
<accession>A0A1T5FGZ6</accession>